<name>A0A1C7H7G4_9BACE</name>
<dbReference type="OrthoDB" id="1744393at2"/>
<dbReference type="Proteomes" id="UP000092631">
    <property type="component" value="Chromosome"/>
</dbReference>
<evidence type="ECO:0008006" key="3">
    <source>
        <dbReference type="Google" id="ProtNLM"/>
    </source>
</evidence>
<dbReference type="KEGG" id="bcae:A4V03_08195"/>
<dbReference type="EMBL" id="CP015401">
    <property type="protein sequence ID" value="ANU59751.1"/>
    <property type="molecule type" value="Genomic_DNA"/>
</dbReference>
<dbReference type="Gene3D" id="2.160.20.110">
    <property type="match status" value="2"/>
</dbReference>
<reference evidence="2" key="1">
    <citation type="submission" date="2016-04" db="EMBL/GenBank/DDBJ databases">
        <title>Complete Genome Sequences of Twelve Strains of a Stable Defined Moderately Diverse Mouse Microbiota 2 (sDMDMm2).</title>
        <authorList>
            <person name="Uchimura Y."/>
            <person name="Wyss M."/>
            <person name="Brugiroux S."/>
            <person name="Limenitakis J.P."/>
            <person name="Stecher B."/>
            <person name="McCoy K.D."/>
            <person name="Macpherson A.J."/>
        </authorList>
    </citation>
    <scope>NUCLEOTIDE SEQUENCE [LARGE SCALE GENOMIC DNA]</scope>
    <source>
        <strain evidence="2">I48</strain>
    </source>
</reference>
<dbReference type="InterPro" id="IPR011050">
    <property type="entry name" value="Pectin_lyase_fold/virulence"/>
</dbReference>
<dbReference type="RefSeq" id="WP_065540351.1">
    <property type="nucleotide sequence ID" value="NZ_CAPUCN010000054.1"/>
</dbReference>
<sequence>MKNKFYHISTYSVMRYWTILWMAVLSFSCSDFNPMDSYSRIPPDRNTDIDDGDEGDGAGGLFEKGYGTMNKPYLVMDVIQIQNMSEALVKGKMIYFQLGADIDMKSVSNWEPLNSNGDYYIYFDGNNHIIKNFTCTDKAYASFFGILAGTCKNVGFYNAHVEAATNSGAGVIGGYIGVKAPNAVEKTGQVENCYVSGKVKGKYAGGIASRMGRPYGGQICYIKNCYSTAEVISTGDECGGIVGSMYENSEVSYCYSTGVLIGANSVGGIAALPSEGAKITSCVAWNWKMTGPAARSGRICGVLSQGENGHQADPVASECYAWEDIVCTGFSPEDNVGSVSTGKYDGVGESVLTLQNSIANWGTPWHNVGNIDMGFPILEWQLDREDYASYGGHDNEPEGDFASGDGTQNNPYVIANAIHIQNMSKVLIGKQTTYFVLSADIDMQGIKWTPLNGDGPYEKWIIFDGRNHVIRNLNCDSGSYPSFFGVLCGECKNVGFVDANISSTNQGIGIIAGYVGLNSGAVGFTGKIINCYTTGILKGSGAAGGIGGIFGGNGRIENCYTTATIIDQINNDNGKAGGIIGRFHAGNTTSYIENCHVSGDISATKGGWVGGIVGNMDSGTLNIKNCVAWSSTLLNYSNQAKIGRIVGGHNNNVTAENCYAYDGMILKAGEATFTVSDETSPSGSSSFQGVAKSANELKTTVISWDSSLWKEGSNGYPVFKWSK</sequence>
<dbReference type="AlphaFoldDB" id="A0A1C7H7G4"/>
<dbReference type="PROSITE" id="PS51257">
    <property type="entry name" value="PROKAR_LIPOPROTEIN"/>
    <property type="match status" value="1"/>
</dbReference>
<evidence type="ECO:0000313" key="1">
    <source>
        <dbReference type="EMBL" id="ANU59751.1"/>
    </source>
</evidence>
<evidence type="ECO:0000313" key="2">
    <source>
        <dbReference type="Proteomes" id="UP000092631"/>
    </source>
</evidence>
<dbReference type="GeneID" id="82187112"/>
<accession>A0A1C7H7G4</accession>
<proteinExistence type="predicted"/>
<protein>
    <recommendedName>
        <fullName evidence="3">Peptidase M26</fullName>
    </recommendedName>
</protein>
<dbReference type="SUPFAM" id="SSF51126">
    <property type="entry name" value="Pectin lyase-like"/>
    <property type="match status" value="1"/>
</dbReference>
<organism evidence="1 2">
    <name type="scientific">Bacteroides caecimuris</name>
    <dbReference type="NCBI Taxonomy" id="1796613"/>
    <lineage>
        <taxon>Bacteria</taxon>
        <taxon>Pseudomonadati</taxon>
        <taxon>Bacteroidota</taxon>
        <taxon>Bacteroidia</taxon>
        <taxon>Bacteroidales</taxon>
        <taxon>Bacteroidaceae</taxon>
        <taxon>Bacteroides</taxon>
    </lineage>
</organism>
<gene>
    <name evidence="1" type="ORF">A4V03_08195</name>
</gene>
<keyword evidence="2" id="KW-1185">Reference proteome</keyword>